<protein>
    <submittedName>
        <fullName evidence="1">Uncharacterized protein</fullName>
    </submittedName>
</protein>
<evidence type="ECO:0000313" key="2">
    <source>
        <dbReference type="Proteomes" id="UP001064048"/>
    </source>
</evidence>
<gene>
    <name evidence="1" type="ORF">MSG28_003228</name>
</gene>
<comment type="caution">
    <text evidence="1">The sequence shown here is derived from an EMBL/GenBank/DDBJ whole genome shotgun (WGS) entry which is preliminary data.</text>
</comment>
<dbReference type="EMBL" id="CM046105">
    <property type="protein sequence ID" value="KAI8434698.1"/>
    <property type="molecule type" value="Genomic_DNA"/>
</dbReference>
<name>A0ACC0KE20_CHOFU</name>
<sequence length="785" mass="87204">MSKRKAGVNDIIYELDNDDIELSSEDEGKQPKINRQEPKLDSEATREQTIDEQTASECTNVDCSDDTIVIEASPVKANNGGKSSSNVIENNVEDEPPVKIEVDNNDKQNTVGSKMTILDEDIVVDSPASNTDLGVVGCENRTPLFTVRFKDKKVAKVYKDKIKAFMLKLIRIHDEEALEGSENDTDLELDIWPEDLQEADIELAQTPKPEPQEPEEQDNIFFIDTDPSAQEATDIPRYRQTSTLICNSPVKEATTSPTVFRRGPTCFNCDGAHSLRDCTLPRDHNRIADKRKMMVKVGRYHVEDDQKYGHLVPGRISGNLRHALGLKRNELPLYIYRMRMLGYPPGWLEEARISHSGITMFDSSGSAIRDPEEEEGEVSEPGSKDKFDIKKILDFPGFNVPASSRYREEAHILGLPPLSEQDSKIAMLQMLVPNAMKAYKRKKLTFFPSAGKVTNQDGQAEMELDSGDEIVEFPSVPPLPDDVPPPPPPPPETPPPPPKSPPPPNPPPPPKSTPSHMKSPGIPQSDNPDTVKKDESDNAEDDLKIVKVTELKDIPLPEDTSHITIEDDEINKSELTLERSVRGSPSLDDLEEKKRLLLNALESDVTLPNSPNVSIAGNISEKEIEISDDAQSDAVSRDTKMESDIEVVTDSEAKEDEAVKTDDDVVMSDDANTKDVESDDPTPIEKDDTNESNKDVESSSRRNSQANGNRTPTTEAKRIVKTTLYGTPVMNIASPYVKLPSDDKFAKDICDVINFENLPNSTGKYKKICSLLKKVKSEVDRIQDS</sequence>
<reference evidence="1 2" key="1">
    <citation type="journal article" date="2022" name="Genome Biol. Evol.">
        <title>The Spruce Budworm Genome: Reconstructing the Evolutionary History of Antifreeze Proteins.</title>
        <authorList>
            <person name="Beliveau C."/>
            <person name="Gagne P."/>
            <person name="Picq S."/>
            <person name="Vernygora O."/>
            <person name="Keeling C.I."/>
            <person name="Pinkney K."/>
            <person name="Doucet D."/>
            <person name="Wen F."/>
            <person name="Johnston J.S."/>
            <person name="Maaroufi H."/>
            <person name="Boyle B."/>
            <person name="Laroche J."/>
            <person name="Dewar K."/>
            <person name="Juretic N."/>
            <person name="Blackburn G."/>
            <person name="Nisole A."/>
            <person name="Brunet B."/>
            <person name="Brandao M."/>
            <person name="Lumley L."/>
            <person name="Duan J."/>
            <person name="Quan G."/>
            <person name="Lucarotti C.J."/>
            <person name="Roe A.D."/>
            <person name="Sperling F.A.H."/>
            <person name="Levesque R.C."/>
            <person name="Cusson M."/>
        </authorList>
    </citation>
    <scope>NUCLEOTIDE SEQUENCE [LARGE SCALE GENOMIC DNA]</scope>
    <source>
        <strain evidence="1">Glfc:IPQL:Cfum</strain>
    </source>
</reference>
<evidence type="ECO:0000313" key="1">
    <source>
        <dbReference type="EMBL" id="KAI8434698.1"/>
    </source>
</evidence>
<organism evidence="1 2">
    <name type="scientific">Choristoneura fumiferana</name>
    <name type="common">Spruce budworm moth</name>
    <name type="synonym">Archips fumiferana</name>
    <dbReference type="NCBI Taxonomy" id="7141"/>
    <lineage>
        <taxon>Eukaryota</taxon>
        <taxon>Metazoa</taxon>
        <taxon>Ecdysozoa</taxon>
        <taxon>Arthropoda</taxon>
        <taxon>Hexapoda</taxon>
        <taxon>Insecta</taxon>
        <taxon>Pterygota</taxon>
        <taxon>Neoptera</taxon>
        <taxon>Endopterygota</taxon>
        <taxon>Lepidoptera</taxon>
        <taxon>Glossata</taxon>
        <taxon>Ditrysia</taxon>
        <taxon>Tortricoidea</taxon>
        <taxon>Tortricidae</taxon>
        <taxon>Tortricinae</taxon>
        <taxon>Choristoneura</taxon>
    </lineage>
</organism>
<accession>A0ACC0KE20</accession>
<keyword evidence="2" id="KW-1185">Reference proteome</keyword>
<dbReference type="Proteomes" id="UP001064048">
    <property type="component" value="Chromosome 5"/>
</dbReference>
<proteinExistence type="predicted"/>